<keyword evidence="3" id="KW-0010">Activator</keyword>
<dbReference type="GO" id="GO:0043565">
    <property type="term" value="F:sequence-specific DNA binding"/>
    <property type="evidence" value="ECO:0007669"/>
    <property type="project" value="InterPro"/>
</dbReference>
<dbReference type="InterPro" id="IPR018062">
    <property type="entry name" value="HTH_AraC-typ_CS"/>
</dbReference>
<evidence type="ECO:0000256" key="2">
    <source>
        <dbReference type="ARBA" id="ARBA00023125"/>
    </source>
</evidence>
<evidence type="ECO:0000256" key="4">
    <source>
        <dbReference type="ARBA" id="ARBA00023163"/>
    </source>
</evidence>
<keyword evidence="2" id="KW-0238">DNA-binding</keyword>
<dbReference type="SUPFAM" id="SSF51215">
    <property type="entry name" value="Regulatory protein AraC"/>
    <property type="match status" value="1"/>
</dbReference>
<dbReference type="InterPro" id="IPR018060">
    <property type="entry name" value="HTH_AraC"/>
</dbReference>
<organism evidence="6 7">
    <name type="scientific">Eiseniibacteriota bacterium</name>
    <dbReference type="NCBI Taxonomy" id="2212470"/>
    <lineage>
        <taxon>Bacteria</taxon>
        <taxon>Candidatus Eiseniibacteriota</taxon>
    </lineage>
</organism>
<gene>
    <name evidence="6" type="ORF">E6K80_11935</name>
</gene>
<keyword evidence="4" id="KW-0804">Transcription</keyword>
<dbReference type="PANTHER" id="PTHR46796">
    <property type="entry name" value="HTH-TYPE TRANSCRIPTIONAL ACTIVATOR RHAS-RELATED"/>
    <property type="match status" value="1"/>
</dbReference>
<comment type="caution">
    <text evidence="6">The sequence shown here is derived from an EMBL/GenBank/DDBJ whole genome shotgun (WGS) entry which is preliminary data.</text>
</comment>
<evidence type="ECO:0000313" key="6">
    <source>
        <dbReference type="EMBL" id="TMQ69374.1"/>
    </source>
</evidence>
<dbReference type="GO" id="GO:0003700">
    <property type="term" value="F:DNA-binding transcription factor activity"/>
    <property type="evidence" value="ECO:0007669"/>
    <property type="project" value="InterPro"/>
</dbReference>
<evidence type="ECO:0000313" key="7">
    <source>
        <dbReference type="Proteomes" id="UP000319836"/>
    </source>
</evidence>
<dbReference type="PROSITE" id="PS01124">
    <property type="entry name" value="HTH_ARAC_FAMILY_2"/>
    <property type="match status" value="1"/>
</dbReference>
<dbReference type="InterPro" id="IPR009057">
    <property type="entry name" value="Homeodomain-like_sf"/>
</dbReference>
<dbReference type="InterPro" id="IPR050204">
    <property type="entry name" value="AraC_XylS_family_regulators"/>
</dbReference>
<reference evidence="6 7" key="1">
    <citation type="journal article" date="2019" name="Nat. Microbiol.">
        <title>Mediterranean grassland soil C-N compound turnover is dependent on rainfall and depth, and is mediated by genomically divergent microorganisms.</title>
        <authorList>
            <person name="Diamond S."/>
            <person name="Andeer P.F."/>
            <person name="Li Z."/>
            <person name="Crits-Christoph A."/>
            <person name="Burstein D."/>
            <person name="Anantharaman K."/>
            <person name="Lane K.R."/>
            <person name="Thomas B.C."/>
            <person name="Pan C."/>
            <person name="Northen T.R."/>
            <person name="Banfield J.F."/>
        </authorList>
    </citation>
    <scope>NUCLEOTIDE SEQUENCE [LARGE SCALE GENOMIC DNA]</scope>
    <source>
        <strain evidence="6">WS_10</strain>
    </source>
</reference>
<dbReference type="InterPro" id="IPR037923">
    <property type="entry name" value="HTH-like"/>
</dbReference>
<dbReference type="SUPFAM" id="SSF46689">
    <property type="entry name" value="Homeodomain-like"/>
    <property type="match status" value="2"/>
</dbReference>
<dbReference type="InterPro" id="IPR003313">
    <property type="entry name" value="AraC-bd"/>
</dbReference>
<evidence type="ECO:0000256" key="1">
    <source>
        <dbReference type="ARBA" id="ARBA00023015"/>
    </source>
</evidence>
<proteinExistence type="predicted"/>
<dbReference type="EMBL" id="VBPA01000306">
    <property type="protein sequence ID" value="TMQ69374.1"/>
    <property type="molecule type" value="Genomic_DNA"/>
</dbReference>
<dbReference type="AlphaFoldDB" id="A0A538U0F3"/>
<dbReference type="Pfam" id="PF02311">
    <property type="entry name" value="AraC_binding"/>
    <property type="match status" value="1"/>
</dbReference>
<dbReference type="SMART" id="SM00342">
    <property type="entry name" value="HTH_ARAC"/>
    <property type="match status" value="1"/>
</dbReference>
<dbReference type="Pfam" id="PF12833">
    <property type="entry name" value="HTH_18"/>
    <property type="match status" value="1"/>
</dbReference>
<evidence type="ECO:0000256" key="3">
    <source>
        <dbReference type="ARBA" id="ARBA00023159"/>
    </source>
</evidence>
<sequence>MVGPAQTHEIRAWKPSIDGVREVFHATFRTHAYPPHTHDVWTVFIVDEGAIRYGLNGADHGAGRARVSVLPPHVVHDGRPATELGFRKRVLYLETSILGEELIGPAVDRPVMPDADLRREVAALHDALACADDRLEAETRLAFISEQIRQSLGAPPIAPATESAPDLAERLRALLDERLFEPVTIRAAAAVIGVAPTQLARAFSAVFGIPPHAYVIGRRIEAARDRILAGQPLADVAAEVGFHDQAHLSRRFAQFLGTTPGRFRGDVKPA</sequence>
<feature type="domain" description="HTH araC/xylS-type" evidence="5">
    <location>
        <begin position="169"/>
        <end position="266"/>
    </location>
</feature>
<dbReference type="PANTHER" id="PTHR46796:SF2">
    <property type="entry name" value="TRANSCRIPTIONAL REGULATORY PROTEIN"/>
    <property type="match status" value="1"/>
</dbReference>
<protein>
    <submittedName>
        <fullName evidence="6">AraC family transcriptional regulator</fullName>
    </submittedName>
</protein>
<keyword evidence="1" id="KW-0805">Transcription regulation</keyword>
<evidence type="ECO:0000259" key="5">
    <source>
        <dbReference type="PROSITE" id="PS01124"/>
    </source>
</evidence>
<dbReference type="Proteomes" id="UP000319836">
    <property type="component" value="Unassembled WGS sequence"/>
</dbReference>
<dbReference type="PROSITE" id="PS00041">
    <property type="entry name" value="HTH_ARAC_FAMILY_1"/>
    <property type="match status" value="1"/>
</dbReference>
<accession>A0A538U0F3</accession>
<name>A0A538U0F3_UNCEI</name>
<dbReference type="Gene3D" id="1.10.10.60">
    <property type="entry name" value="Homeodomain-like"/>
    <property type="match status" value="1"/>
</dbReference>